<feature type="disulfide bond" evidence="10">
    <location>
        <begin position="29"/>
        <end position="47"/>
    </location>
</feature>
<evidence type="ECO:0000256" key="1">
    <source>
        <dbReference type="ARBA" id="ARBA00004167"/>
    </source>
</evidence>
<keyword evidence="9" id="KW-0325">Glycoprotein</keyword>
<evidence type="ECO:0000256" key="10">
    <source>
        <dbReference type="PROSITE-ProRule" id="PRU00124"/>
    </source>
</evidence>
<dbReference type="SMART" id="SM00192">
    <property type="entry name" value="LDLa"/>
    <property type="match status" value="5"/>
</dbReference>
<evidence type="ECO:0000256" key="6">
    <source>
        <dbReference type="ARBA" id="ARBA00022989"/>
    </source>
</evidence>
<gene>
    <name evidence="11" type="ORF">TCMB3V08_LOCUS895</name>
</gene>
<evidence type="ECO:0000256" key="3">
    <source>
        <dbReference type="ARBA" id="ARBA00022692"/>
    </source>
</evidence>
<dbReference type="PRINTS" id="PR00261">
    <property type="entry name" value="LDLRECEPTOR"/>
</dbReference>
<dbReference type="GO" id="GO:0012505">
    <property type="term" value="C:endomembrane system"/>
    <property type="evidence" value="ECO:0007669"/>
    <property type="project" value="UniProtKB-SubCell"/>
</dbReference>
<organism evidence="11">
    <name type="scientific">Timema californicum</name>
    <name type="common">California timema</name>
    <name type="synonym">Walking stick</name>
    <dbReference type="NCBI Taxonomy" id="61474"/>
    <lineage>
        <taxon>Eukaryota</taxon>
        <taxon>Metazoa</taxon>
        <taxon>Ecdysozoa</taxon>
        <taxon>Arthropoda</taxon>
        <taxon>Hexapoda</taxon>
        <taxon>Insecta</taxon>
        <taxon>Pterygota</taxon>
        <taxon>Neoptera</taxon>
        <taxon>Polyneoptera</taxon>
        <taxon>Phasmatodea</taxon>
        <taxon>Timematodea</taxon>
        <taxon>Timematoidea</taxon>
        <taxon>Timematidae</taxon>
        <taxon>Timema</taxon>
    </lineage>
</organism>
<dbReference type="InterPro" id="IPR050685">
    <property type="entry name" value="LDLR"/>
</dbReference>
<evidence type="ECO:0000256" key="8">
    <source>
        <dbReference type="ARBA" id="ARBA00023157"/>
    </source>
</evidence>
<reference evidence="11" key="1">
    <citation type="submission" date="2020-11" db="EMBL/GenBank/DDBJ databases">
        <authorList>
            <person name="Tran Van P."/>
        </authorList>
    </citation>
    <scope>NUCLEOTIDE SEQUENCE</scope>
</reference>
<comment type="subcellular location">
    <subcellularLocation>
        <location evidence="2">Endomembrane system</location>
    </subcellularLocation>
    <subcellularLocation>
        <location evidence="1">Membrane</location>
        <topology evidence="1">Single-pass membrane protein</topology>
    </subcellularLocation>
</comment>
<dbReference type="SUPFAM" id="SSF57424">
    <property type="entry name" value="LDL receptor-like module"/>
    <property type="match status" value="4"/>
</dbReference>
<feature type="disulfide bond" evidence="10">
    <location>
        <begin position="264"/>
        <end position="282"/>
    </location>
</feature>
<dbReference type="GO" id="GO:0005886">
    <property type="term" value="C:plasma membrane"/>
    <property type="evidence" value="ECO:0007669"/>
    <property type="project" value="TreeGrafter"/>
</dbReference>
<keyword evidence="8 10" id="KW-1015">Disulfide bond</keyword>
<proteinExistence type="predicted"/>
<evidence type="ECO:0000256" key="5">
    <source>
        <dbReference type="ARBA" id="ARBA00022737"/>
    </source>
</evidence>
<dbReference type="PANTHER" id="PTHR24270">
    <property type="entry name" value="LOW-DENSITY LIPOPROTEIN RECEPTOR-RELATED"/>
    <property type="match status" value="1"/>
</dbReference>
<dbReference type="Pfam" id="PF00057">
    <property type="entry name" value="Ldl_recept_a"/>
    <property type="match status" value="1"/>
</dbReference>
<accession>A0A7R9IWU1</accession>
<keyword evidence="6" id="KW-1133">Transmembrane helix</keyword>
<dbReference type="AlphaFoldDB" id="A0A7R9IWU1"/>
<dbReference type="PROSITE" id="PS50068">
    <property type="entry name" value="LDLRA_2"/>
    <property type="match status" value="3"/>
</dbReference>
<feature type="disulfide bond" evidence="10">
    <location>
        <begin position="22"/>
        <end position="34"/>
    </location>
</feature>
<dbReference type="CDD" id="cd00112">
    <property type="entry name" value="LDLa"/>
    <property type="match status" value="4"/>
</dbReference>
<dbReference type="InterPro" id="IPR023415">
    <property type="entry name" value="LDLR_class-A_CS"/>
</dbReference>
<dbReference type="FunFam" id="4.10.400.10:FF:000034">
    <property type="entry name" value="Low-density lipoprotein receptor-related protein 2"/>
    <property type="match status" value="1"/>
</dbReference>
<keyword evidence="5" id="KW-0677">Repeat</keyword>
<evidence type="ECO:0000256" key="9">
    <source>
        <dbReference type="ARBA" id="ARBA00023180"/>
    </source>
</evidence>
<evidence type="ECO:0000313" key="11">
    <source>
        <dbReference type="EMBL" id="CAD7568121.1"/>
    </source>
</evidence>
<evidence type="ECO:0000256" key="4">
    <source>
        <dbReference type="ARBA" id="ARBA00022729"/>
    </source>
</evidence>
<protein>
    <submittedName>
        <fullName evidence="11">(California timema) hypothetical protein</fullName>
    </submittedName>
</protein>
<dbReference type="GO" id="GO:0016192">
    <property type="term" value="P:vesicle-mediated transport"/>
    <property type="evidence" value="ECO:0007669"/>
    <property type="project" value="UniProtKB-ARBA"/>
</dbReference>
<dbReference type="EMBL" id="OE179233">
    <property type="protein sequence ID" value="CAD7568121.1"/>
    <property type="molecule type" value="Genomic_DNA"/>
</dbReference>
<sequence>MDGAANHTVTCLCPLFTVHRKCWNPEFRCDNGECIRPGFVCDGVPDCKDGSDETDCAPEQFVRCGDGSLLHRYYWCDNWPDCPDNHADELYCEYHYLSISFRWPSGSERVVDYRAWVLSLQDDSDYEYFFNLKRNDNMENSVGFIFIIHETKGECFLNSNWKYSPFWNPRAFFLLVVTTTVTEETDKMADMFRNCWENFNILNLLKYYKDDSPLLHLIDDCFASTYGGIDCGDRSSPFIAVFSKTLQGLVQGGRNCTSPDEFLCPSGRCIRRANVCDSQCDCAPAPTTSRGGSSGACADEMECKEFYTDVHGVRLCDSSSTLTCIVPGQNRDKDRCIHPQYLCDKTNDCQNGHYLSDEFGCQGGDYDDPVVINCRDNRTLPSSLRCDFKRDCLHGEDEEGCGELDFLAVSE</sequence>
<keyword evidence="4" id="KW-0732">Signal</keyword>
<name>A0A7R9IWU1_TIMCA</name>
<dbReference type="PROSITE" id="PS01209">
    <property type="entry name" value="LDLRA_1"/>
    <property type="match status" value="1"/>
</dbReference>
<dbReference type="InterPro" id="IPR002172">
    <property type="entry name" value="LDrepeatLR_classA_rpt"/>
</dbReference>
<keyword evidence="7" id="KW-0472">Membrane</keyword>
<keyword evidence="3" id="KW-0812">Transmembrane</keyword>
<dbReference type="InterPro" id="IPR036055">
    <property type="entry name" value="LDL_receptor-like_sf"/>
</dbReference>
<evidence type="ECO:0000256" key="2">
    <source>
        <dbReference type="ARBA" id="ARBA00004308"/>
    </source>
</evidence>
<feature type="disulfide bond" evidence="10">
    <location>
        <begin position="386"/>
        <end position="401"/>
    </location>
</feature>
<feature type="disulfide bond" evidence="10">
    <location>
        <begin position="41"/>
        <end position="56"/>
    </location>
</feature>
<evidence type="ECO:0000256" key="7">
    <source>
        <dbReference type="ARBA" id="ARBA00023136"/>
    </source>
</evidence>
<comment type="caution">
    <text evidence="10">Lacks conserved residue(s) required for the propagation of feature annotation.</text>
</comment>
<dbReference type="PANTHER" id="PTHR24270:SF62">
    <property type="entry name" value="LOW-DENSITY LIPOPROTEIN RECEPTOR-RELATED PROTEIN 2"/>
    <property type="match status" value="1"/>
</dbReference>
<dbReference type="Gene3D" id="4.10.400.10">
    <property type="entry name" value="Low-density Lipoprotein Receptor"/>
    <property type="match status" value="5"/>
</dbReference>